<dbReference type="AlphaFoldDB" id="A0A0S2F9N5"/>
<dbReference type="EMBL" id="CP011129">
    <property type="protein sequence ID" value="ALN80247.1"/>
    <property type="molecule type" value="Genomic_DNA"/>
</dbReference>
<name>A0A0S2F9N5_LYSAN</name>
<reference evidence="2 3" key="1">
    <citation type="journal article" date="2015" name="BMC Genomics">
        <title>Comparative genomics and metabolic profiling of the genus Lysobacter.</title>
        <authorList>
            <person name="de Bruijn I."/>
            <person name="Cheng X."/>
            <person name="de Jager V."/>
            <person name="Exposito R.G."/>
            <person name="Watrous J."/>
            <person name="Patel N."/>
            <person name="Postma J."/>
            <person name="Dorrestein P.C."/>
            <person name="Kobayashi D."/>
            <person name="Raaijmakers J.M."/>
        </authorList>
    </citation>
    <scope>NUCLEOTIDE SEQUENCE [LARGE SCALE GENOMIC DNA]</scope>
    <source>
        <strain evidence="2 3">76</strain>
    </source>
</reference>
<proteinExistence type="predicted"/>
<organism evidence="2 3">
    <name type="scientific">Lysobacter antibioticus</name>
    <dbReference type="NCBI Taxonomy" id="84531"/>
    <lineage>
        <taxon>Bacteria</taxon>
        <taxon>Pseudomonadati</taxon>
        <taxon>Pseudomonadota</taxon>
        <taxon>Gammaproteobacteria</taxon>
        <taxon>Lysobacterales</taxon>
        <taxon>Lysobacteraceae</taxon>
        <taxon>Lysobacter</taxon>
    </lineage>
</organism>
<feature type="compositionally biased region" description="Low complexity" evidence="1">
    <location>
        <begin position="35"/>
        <end position="48"/>
    </location>
</feature>
<evidence type="ECO:0000313" key="3">
    <source>
        <dbReference type="Proteomes" id="UP000060787"/>
    </source>
</evidence>
<dbReference type="KEGG" id="lab:LA76x_2107"/>
<protein>
    <submittedName>
        <fullName evidence="2">Uncharacterized protein</fullName>
    </submittedName>
</protein>
<feature type="region of interest" description="Disordered" evidence="1">
    <location>
        <begin position="1"/>
        <end position="48"/>
    </location>
</feature>
<evidence type="ECO:0000313" key="2">
    <source>
        <dbReference type="EMBL" id="ALN80247.1"/>
    </source>
</evidence>
<dbReference type="Proteomes" id="UP000060787">
    <property type="component" value="Chromosome"/>
</dbReference>
<dbReference type="PATRIC" id="fig|84531.7.peg.1697"/>
<dbReference type="KEGG" id="laq:GLA29479_1727"/>
<keyword evidence="3" id="KW-1185">Reference proteome</keyword>
<evidence type="ECO:0000256" key="1">
    <source>
        <dbReference type="SAM" id="MobiDB-lite"/>
    </source>
</evidence>
<gene>
    <name evidence="2" type="ORF">LA76x_2107</name>
</gene>
<sequence length="48" mass="4681">MRVVGAAQPGGPGSTAASAVGDTAGLPSPVRHRPPAIARPPIAEPRSV</sequence>
<accession>A0A0S2F9N5</accession>